<dbReference type="GO" id="GO:0005524">
    <property type="term" value="F:ATP binding"/>
    <property type="evidence" value="ECO:0007669"/>
    <property type="project" value="UniProtKB-KW"/>
</dbReference>
<evidence type="ECO:0000313" key="5">
    <source>
        <dbReference type="Proteomes" id="UP000478183"/>
    </source>
</evidence>
<keyword evidence="5" id="KW-1185">Reference proteome</keyword>
<evidence type="ECO:0000256" key="2">
    <source>
        <dbReference type="ARBA" id="ARBA00022741"/>
    </source>
</evidence>
<dbReference type="RefSeq" id="WP_155096738.1">
    <property type="nucleotide sequence ID" value="NZ_WMIE01000014.1"/>
</dbReference>
<dbReference type="Pfam" id="PF00012">
    <property type="entry name" value="HSP70"/>
    <property type="match status" value="1"/>
</dbReference>
<comment type="caution">
    <text evidence="4">The sequence shown here is derived from an EMBL/GenBank/DDBJ whole genome shotgun (WGS) entry which is preliminary data.</text>
</comment>
<evidence type="ECO:0000256" key="3">
    <source>
        <dbReference type="ARBA" id="ARBA00022840"/>
    </source>
</evidence>
<dbReference type="Proteomes" id="UP000478183">
    <property type="component" value="Unassembled WGS sequence"/>
</dbReference>
<dbReference type="PANTHER" id="PTHR42749">
    <property type="entry name" value="CELL SHAPE-DETERMINING PROTEIN MREB"/>
    <property type="match status" value="1"/>
</dbReference>
<reference evidence="4 5" key="1">
    <citation type="submission" date="2019-11" db="EMBL/GenBank/DDBJ databases">
        <authorList>
            <person name="Dong K."/>
        </authorList>
    </citation>
    <scope>NUCLEOTIDE SEQUENCE [LARGE SCALE GENOMIC DNA]</scope>
    <source>
        <strain evidence="4 5">NBRC 111993</strain>
    </source>
</reference>
<evidence type="ECO:0000256" key="1">
    <source>
        <dbReference type="ARBA" id="ARBA00007381"/>
    </source>
</evidence>
<dbReference type="GO" id="GO:0140662">
    <property type="term" value="F:ATP-dependent protein folding chaperone"/>
    <property type="evidence" value="ECO:0007669"/>
    <property type="project" value="InterPro"/>
</dbReference>
<comment type="similarity">
    <text evidence="1">Belongs to the heat shock protein 70 family.</text>
</comment>
<dbReference type="EMBL" id="WMIE01000014">
    <property type="protein sequence ID" value="MTH79383.1"/>
    <property type="molecule type" value="Genomic_DNA"/>
</dbReference>
<protein>
    <submittedName>
        <fullName evidence="4">Hsp70 family protein</fullName>
    </submittedName>
</protein>
<dbReference type="PANTHER" id="PTHR42749:SF1">
    <property type="entry name" value="CELL SHAPE-DETERMINING PROTEIN MREB"/>
    <property type="match status" value="1"/>
</dbReference>
<dbReference type="InterPro" id="IPR013126">
    <property type="entry name" value="Hsp_70_fam"/>
</dbReference>
<dbReference type="SUPFAM" id="SSF53067">
    <property type="entry name" value="Actin-like ATPase domain"/>
    <property type="match status" value="2"/>
</dbReference>
<dbReference type="AlphaFoldDB" id="A0A6L6JB06"/>
<dbReference type="PROSITE" id="PS00329">
    <property type="entry name" value="HSP70_2"/>
    <property type="match status" value="1"/>
</dbReference>
<gene>
    <name evidence="4" type="ORF">GL286_16820</name>
</gene>
<keyword evidence="2" id="KW-0547">Nucleotide-binding</keyword>
<evidence type="ECO:0000313" key="4">
    <source>
        <dbReference type="EMBL" id="MTH79383.1"/>
    </source>
</evidence>
<accession>A0A6L6JB06</accession>
<sequence length="414" mass="43552">MGDILAIDFGTSNSAAAILQDGAIRRIPIEDGADTLPTAVFFPTRGGSMRIGAAAAEALIEGDDGRYMRALKSVLGTSLVHDKRLIGGKRRTIADIVTDFLREVKSRAEASSGKRFSRVLSGRPVHFHTNNPERDTQAEADLRACYLAAGFDEVSFLVEPEAAALASHGLGRAGGLGLIVDIGGGTSDFSVFRSNGDSAEILANHGIRLGGTDFDHAVSMSHAMPALGHGGELKREMGAGLLPVPNAVYSELATWARIPFLYTPETRRMAQDMAKLAVDRKAMGRLVTVLDEELGHELAFAVERGKIAANGGGNDASIRMGFIEPGLSCAVTPASLHASLVSHRDELTAAARETLALAEVTPDQIESVILVGGSSLMELVTGVSRDLCPAADLQRSEAFTAVVDGLALATERAV</sequence>
<organism evidence="4 5">
    <name type="scientific">Paracoccus aestuariivivens</name>
    <dbReference type="NCBI Taxonomy" id="1820333"/>
    <lineage>
        <taxon>Bacteria</taxon>
        <taxon>Pseudomonadati</taxon>
        <taxon>Pseudomonadota</taxon>
        <taxon>Alphaproteobacteria</taxon>
        <taxon>Rhodobacterales</taxon>
        <taxon>Paracoccaceae</taxon>
        <taxon>Paracoccus</taxon>
    </lineage>
</organism>
<proteinExistence type="inferred from homology"/>
<dbReference type="InterPro" id="IPR043129">
    <property type="entry name" value="ATPase_NBD"/>
</dbReference>
<keyword evidence="3" id="KW-0067">ATP-binding</keyword>
<dbReference type="Gene3D" id="3.90.640.10">
    <property type="entry name" value="Actin, Chain A, domain 4"/>
    <property type="match status" value="2"/>
</dbReference>
<dbReference type="Gene3D" id="3.30.420.40">
    <property type="match status" value="3"/>
</dbReference>
<dbReference type="InterPro" id="IPR018181">
    <property type="entry name" value="Heat_shock_70_CS"/>
</dbReference>
<name>A0A6L6JB06_9RHOB</name>
<dbReference type="OrthoDB" id="9807934at2"/>